<organism evidence="2 3">
    <name type="scientific">Geomesophilobacter sediminis</name>
    <dbReference type="NCBI Taxonomy" id="2798584"/>
    <lineage>
        <taxon>Bacteria</taxon>
        <taxon>Pseudomonadati</taxon>
        <taxon>Thermodesulfobacteriota</taxon>
        <taxon>Desulfuromonadia</taxon>
        <taxon>Geobacterales</taxon>
        <taxon>Geobacteraceae</taxon>
        <taxon>Geomesophilobacter</taxon>
    </lineage>
</organism>
<keyword evidence="1" id="KW-0472">Membrane</keyword>
<feature type="transmembrane region" description="Helical" evidence="1">
    <location>
        <begin position="12"/>
        <end position="32"/>
    </location>
</feature>
<gene>
    <name evidence="2" type="ORF">JFN93_15350</name>
</gene>
<dbReference type="Proteomes" id="UP000636888">
    <property type="component" value="Unassembled WGS sequence"/>
</dbReference>
<reference evidence="2" key="1">
    <citation type="submission" date="2020-12" db="EMBL/GenBank/DDBJ databases">
        <title>Geomonas sp. Red875, isolated from river sediment.</title>
        <authorList>
            <person name="Xu Z."/>
            <person name="Zhang Z."/>
            <person name="Masuda Y."/>
            <person name="Itoh H."/>
            <person name="Senoo K."/>
        </authorList>
    </citation>
    <scope>NUCLEOTIDE SEQUENCE</scope>
    <source>
        <strain evidence="2">Red875</strain>
    </source>
</reference>
<evidence type="ECO:0000313" key="2">
    <source>
        <dbReference type="EMBL" id="MBJ6726093.1"/>
    </source>
</evidence>
<keyword evidence="1" id="KW-1133">Transmembrane helix</keyword>
<evidence type="ECO:0000313" key="3">
    <source>
        <dbReference type="Proteomes" id="UP000636888"/>
    </source>
</evidence>
<sequence>MMLYLYVRQNQWIVVTILTGVSLMILMCLIYHDMWRARGEESVKANTIRITGIIPLLRWLGSFVPWAVLLVFAGDLAYTILHVLMAASQPPNW</sequence>
<accession>A0A8J7IQF1</accession>
<dbReference type="AlphaFoldDB" id="A0A8J7IQF1"/>
<dbReference type="EMBL" id="JAEMHM010000012">
    <property type="protein sequence ID" value="MBJ6726093.1"/>
    <property type="molecule type" value="Genomic_DNA"/>
</dbReference>
<keyword evidence="3" id="KW-1185">Reference proteome</keyword>
<proteinExistence type="predicted"/>
<name>A0A8J7IQF1_9BACT</name>
<comment type="caution">
    <text evidence="2">The sequence shown here is derived from an EMBL/GenBank/DDBJ whole genome shotgun (WGS) entry which is preliminary data.</text>
</comment>
<keyword evidence="1" id="KW-0812">Transmembrane</keyword>
<dbReference type="RefSeq" id="WP_199384984.1">
    <property type="nucleotide sequence ID" value="NZ_JAEMHM010000012.1"/>
</dbReference>
<protein>
    <submittedName>
        <fullName evidence="2">Uncharacterized protein</fullName>
    </submittedName>
</protein>
<feature type="transmembrane region" description="Helical" evidence="1">
    <location>
        <begin position="63"/>
        <end position="87"/>
    </location>
</feature>
<evidence type="ECO:0000256" key="1">
    <source>
        <dbReference type="SAM" id="Phobius"/>
    </source>
</evidence>